<evidence type="ECO:0000256" key="4">
    <source>
        <dbReference type="ARBA" id="ARBA00022676"/>
    </source>
</evidence>
<keyword evidence="8" id="KW-0573">Peptidoglycan synthesis</keyword>
<name>A0A1V1NSL3_9BACT</name>
<evidence type="ECO:0000313" key="17">
    <source>
        <dbReference type="EMBL" id="ETR65476.1"/>
    </source>
</evidence>
<dbReference type="Pfam" id="PF00912">
    <property type="entry name" value="Transgly"/>
    <property type="match status" value="1"/>
</dbReference>
<dbReference type="EMBL" id="ATBP01002784">
    <property type="protein sequence ID" value="ETR65476.1"/>
    <property type="molecule type" value="Genomic_DNA"/>
</dbReference>
<accession>A0A1V1NSL3</accession>
<comment type="catalytic activity">
    <reaction evidence="12">
        <text>Preferential cleavage: (Ac)2-L-Lys-D-Ala-|-D-Ala. Also transpeptidation of peptidyl-alanyl moieties that are N-acyl substituents of D-alanine.</text>
        <dbReference type="EC" id="3.4.16.4"/>
    </reaction>
</comment>
<evidence type="ECO:0000256" key="8">
    <source>
        <dbReference type="ARBA" id="ARBA00022984"/>
    </source>
</evidence>
<dbReference type="Gene3D" id="1.10.3810.10">
    <property type="entry name" value="Biosynthetic peptidoglycan transglycosylase-like"/>
    <property type="match status" value="1"/>
</dbReference>
<dbReference type="Proteomes" id="UP000189670">
    <property type="component" value="Unassembled WGS sequence"/>
</dbReference>
<keyword evidence="10 15" id="KW-0472">Membrane</keyword>
<feature type="transmembrane region" description="Helical" evidence="15">
    <location>
        <begin position="6"/>
        <end position="27"/>
    </location>
</feature>
<dbReference type="InterPro" id="IPR023346">
    <property type="entry name" value="Lysozyme-like_dom_sf"/>
</dbReference>
<keyword evidence="6 15" id="KW-0812">Transmembrane</keyword>
<keyword evidence="9 15" id="KW-1133">Transmembrane helix</keyword>
<dbReference type="GO" id="GO:0008360">
    <property type="term" value="P:regulation of cell shape"/>
    <property type="evidence" value="ECO:0007669"/>
    <property type="project" value="UniProtKB-KW"/>
</dbReference>
<keyword evidence="5" id="KW-0808">Transferase</keyword>
<sequence>MISIKPILIALIAAIICGSIIGALIVLKLDLPEIRQLDHMRPPSITGLYSRNDQLLDEWYIEKRESLSFSEIPEILIQAVLTTEDRSFYSHNGVCIRGVIRAVIKDIIAGKYVEGASTITQQLAKTLFLTNEKKISRKIKEAILAFQLERRYTKKEILTRYLNQVYFGSGAYGIKSAAKIYFGKNLDELTISECALIAGLPKAPSWYSPFVNLKKATQRKNIVLKQMFDRDILTTNEYKDAHDEPIVLQKRINLPINLFFLDTVRSSLENKFGAEYIY</sequence>
<proteinExistence type="predicted"/>
<dbReference type="GO" id="GO:0009252">
    <property type="term" value="P:peptidoglycan biosynthetic process"/>
    <property type="evidence" value="ECO:0007669"/>
    <property type="project" value="UniProtKB-KW"/>
</dbReference>
<evidence type="ECO:0000256" key="13">
    <source>
        <dbReference type="ARBA" id="ARBA00049902"/>
    </source>
</evidence>
<dbReference type="PANTHER" id="PTHR32282:SF11">
    <property type="entry name" value="PENICILLIN-BINDING PROTEIN 1B"/>
    <property type="match status" value="1"/>
</dbReference>
<evidence type="ECO:0000256" key="15">
    <source>
        <dbReference type="SAM" id="Phobius"/>
    </source>
</evidence>
<comment type="subcellular location">
    <subcellularLocation>
        <location evidence="1">Cell membrane</location>
    </subcellularLocation>
</comment>
<feature type="non-terminal residue" evidence="17">
    <location>
        <position position="278"/>
    </location>
</feature>
<keyword evidence="7" id="KW-0133">Cell shape</keyword>
<evidence type="ECO:0000313" key="18">
    <source>
        <dbReference type="Proteomes" id="UP000189670"/>
    </source>
</evidence>
<keyword evidence="3" id="KW-1003">Cell membrane</keyword>
<dbReference type="AlphaFoldDB" id="A0A1V1NSL3"/>
<dbReference type="InterPro" id="IPR001264">
    <property type="entry name" value="Glyco_trans_51"/>
</dbReference>
<evidence type="ECO:0000256" key="14">
    <source>
        <dbReference type="ARBA" id="ARBA00060592"/>
    </source>
</evidence>
<evidence type="ECO:0000256" key="2">
    <source>
        <dbReference type="ARBA" id="ARBA00004752"/>
    </source>
</evidence>
<evidence type="ECO:0000256" key="12">
    <source>
        <dbReference type="ARBA" id="ARBA00034000"/>
    </source>
</evidence>
<dbReference type="InterPro" id="IPR036950">
    <property type="entry name" value="PBP_transglycosylase"/>
</dbReference>
<evidence type="ECO:0000256" key="7">
    <source>
        <dbReference type="ARBA" id="ARBA00022960"/>
    </source>
</evidence>
<evidence type="ECO:0000259" key="16">
    <source>
        <dbReference type="Pfam" id="PF00912"/>
    </source>
</evidence>
<organism evidence="17 18">
    <name type="scientific">Candidatus Magnetoglobus multicellularis str. Araruama</name>
    <dbReference type="NCBI Taxonomy" id="890399"/>
    <lineage>
        <taxon>Bacteria</taxon>
        <taxon>Pseudomonadati</taxon>
        <taxon>Thermodesulfobacteriota</taxon>
        <taxon>Desulfobacteria</taxon>
        <taxon>Desulfobacterales</taxon>
        <taxon>Desulfobacteraceae</taxon>
        <taxon>Candidatus Magnetoglobus</taxon>
    </lineage>
</organism>
<keyword evidence="4" id="KW-0328">Glycosyltransferase</keyword>
<evidence type="ECO:0000256" key="11">
    <source>
        <dbReference type="ARBA" id="ARBA00023316"/>
    </source>
</evidence>
<dbReference type="SUPFAM" id="SSF53955">
    <property type="entry name" value="Lysozyme-like"/>
    <property type="match status" value="1"/>
</dbReference>
<evidence type="ECO:0000256" key="6">
    <source>
        <dbReference type="ARBA" id="ARBA00022692"/>
    </source>
</evidence>
<evidence type="ECO:0000256" key="5">
    <source>
        <dbReference type="ARBA" id="ARBA00022679"/>
    </source>
</evidence>
<evidence type="ECO:0000256" key="3">
    <source>
        <dbReference type="ARBA" id="ARBA00022475"/>
    </source>
</evidence>
<comment type="caution">
    <text evidence="17">The sequence shown here is derived from an EMBL/GenBank/DDBJ whole genome shotgun (WGS) entry which is preliminary data.</text>
</comment>
<dbReference type="FunFam" id="1.10.3810.10:FF:000003">
    <property type="entry name" value="Penicillin-binding protein 1a"/>
    <property type="match status" value="1"/>
</dbReference>
<dbReference type="PANTHER" id="PTHR32282">
    <property type="entry name" value="BINDING PROTEIN TRANSPEPTIDASE, PUTATIVE-RELATED"/>
    <property type="match status" value="1"/>
</dbReference>
<protein>
    <recommendedName>
        <fullName evidence="16">Glycosyl transferase family 51 domain-containing protein</fullName>
    </recommendedName>
</protein>
<dbReference type="GO" id="GO:0008955">
    <property type="term" value="F:peptidoglycan glycosyltransferase activity"/>
    <property type="evidence" value="ECO:0007669"/>
    <property type="project" value="UniProtKB-EC"/>
</dbReference>
<dbReference type="GO" id="GO:0030288">
    <property type="term" value="C:outer membrane-bounded periplasmic space"/>
    <property type="evidence" value="ECO:0007669"/>
    <property type="project" value="TreeGrafter"/>
</dbReference>
<keyword evidence="11" id="KW-0961">Cell wall biogenesis/degradation</keyword>
<evidence type="ECO:0000256" key="9">
    <source>
        <dbReference type="ARBA" id="ARBA00022989"/>
    </source>
</evidence>
<dbReference type="GO" id="GO:0071555">
    <property type="term" value="P:cell wall organization"/>
    <property type="evidence" value="ECO:0007669"/>
    <property type="project" value="UniProtKB-KW"/>
</dbReference>
<gene>
    <name evidence="17" type="ORF">OMM_14191</name>
</gene>
<evidence type="ECO:0000256" key="10">
    <source>
        <dbReference type="ARBA" id="ARBA00023136"/>
    </source>
</evidence>
<comment type="pathway">
    <text evidence="14">Glycan biosynthesis.</text>
</comment>
<comment type="catalytic activity">
    <reaction evidence="13">
        <text>[GlcNAc-(1-&gt;4)-Mur2Ac(oyl-L-Ala-gamma-D-Glu-L-Lys-D-Ala-D-Ala)](n)-di-trans,octa-cis-undecaprenyl diphosphate + beta-D-GlcNAc-(1-&gt;4)-Mur2Ac(oyl-L-Ala-gamma-D-Glu-L-Lys-D-Ala-D-Ala)-di-trans,octa-cis-undecaprenyl diphosphate = [GlcNAc-(1-&gt;4)-Mur2Ac(oyl-L-Ala-gamma-D-Glu-L-Lys-D-Ala-D-Ala)](n+1)-di-trans,octa-cis-undecaprenyl diphosphate + di-trans,octa-cis-undecaprenyl diphosphate + H(+)</text>
        <dbReference type="Rhea" id="RHEA:23708"/>
        <dbReference type="Rhea" id="RHEA-COMP:9602"/>
        <dbReference type="Rhea" id="RHEA-COMP:9603"/>
        <dbReference type="ChEBI" id="CHEBI:15378"/>
        <dbReference type="ChEBI" id="CHEBI:58405"/>
        <dbReference type="ChEBI" id="CHEBI:60033"/>
        <dbReference type="ChEBI" id="CHEBI:78435"/>
        <dbReference type="EC" id="2.4.99.28"/>
    </reaction>
</comment>
<evidence type="ECO:0000256" key="1">
    <source>
        <dbReference type="ARBA" id="ARBA00004236"/>
    </source>
</evidence>
<dbReference type="GO" id="GO:0009002">
    <property type="term" value="F:serine-type D-Ala-D-Ala carboxypeptidase activity"/>
    <property type="evidence" value="ECO:0007669"/>
    <property type="project" value="UniProtKB-EC"/>
</dbReference>
<feature type="domain" description="Glycosyl transferase family 51" evidence="16">
    <location>
        <begin position="56"/>
        <end position="227"/>
    </location>
</feature>
<dbReference type="InterPro" id="IPR050396">
    <property type="entry name" value="Glycosyltr_51/Transpeptidase"/>
</dbReference>
<dbReference type="GO" id="GO:0005886">
    <property type="term" value="C:plasma membrane"/>
    <property type="evidence" value="ECO:0007669"/>
    <property type="project" value="UniProtKB-SubCell"/>
</dbReference>
<reference evidence="18" key="1">
    <citation type="submission" date="2012-11" db="EMBL/GenBank/DDBJ databases">
        <authorList>
            <person name="Lucero-Rivera Y.E."/>
            <person name="Tovar-Ramirez D."/>
        </authorList>
    </citation>
    <scope>NUCLEOTIDE SEQUENCE [LARGE SCALE GENOMIC DNA]</scope>
    <source>
        <strain evidence="18">Araruama</strain>
    </source>
</reference>
<comment type="pathway">
    <text evidence="2">Cell wall biogenesis; peptidoglycan biosynthesis.</text>
</comment>